<dbReference type="EMBL" id="GBXM01016349">
    <property type="protein sequence ID" value="JAH92228.1"/>
    <property type="molecule type" value="Transcribed_RNA"/>
</dbReference>
<reference evidence="2" key="1">
    <citation type="submission" date="2014-11" db="EMBL/GenBank/DDBJ databases">
        <authorList>
            <person name="Amaro Gonzalez C."/>
        </authorList>
    </citation>
    <scope>NUCLEOTIDE SEQUENCE</scope>
</reference>
<evidence type="ECO:0000313" key="2">
    <source>
        <dbReference type="EMBL" id="JAH92228.1"/>
    </source>
</evidence>
<reference evidence="2" key="2">
    <citation type="journal article" date="2015" name="Fish Shellfish Immunol.">
        <title>Early steps in the European eel (Anguilla anguilla)-Vibrio vulnificus interaction in the gills: Role of the RtxA13 toxin.</title>
        <authorList>
            <person name="Callol A."/>
            <person name="Pajuelo D."/>
            <person name="Ebbesson L."/>
            <person name="Teles M."/>
            <person name="MacKenzie S."/>
            <person name="Amaro C."/>
        </authorList>
    </citation>
    <scope>NUCLEOTIDE SEQUENCE</scope>
</reference>
<name>A0A0E9WS10_ANGAN</name>
<dbReference type="AlphaFoldDB" id="A0A0E9WS10"/>
<accession>A0A0E9WS10</accession>
<feature type="transmembrane region" description="Helical" evidence="1">
    <location>
        <begin position="20"/>
        <end position="39"/>
    </location>
</feature>
<protein>
    <submittedName>
        <fullName evidence="2">Uncharacterized protein</fullName>
    </submittedName>
</protein>
<keyword evidence="1" id="KW-0472">Membrane</keyword>
<keyword evidence="1" id="KW-1133">Transmembrane helix</keyword>
<proteinExistence type="predicted"/>
<keyword evidence="1" id="KW-0812">Transmembrane</keyword>
<evidence type="ECO:0000256" key="1">
    <source>
        <dbReference type="SAM" id="Phobius"/>
    </source>
</evidence>
<sequence>MFCNISVENIDCFKSVTSFFNTNHSILCMFHFFVCFFFLL</sequence>
<organism evidence="2">
    <name type="scientific">Anguilla anguilla</name>
    <name type="common">European freshwater eel</name>
    <name type="synonym">Muraena anguilla</name>
    <dbReference type="NCBI Taxonomy" id="7936"/>
    <lineage>
        <taxon>Eukaryota</taxon>
        <taxon>Metazoa</taxon>
        <taxon>Chordata</taxon>
        <taxon>Craniata</taxon>
        <taxon>Vertebrata</taxon>
        <taxon>Euteleostomi</taxon>
        <taxon>Actinopterygii</taxon>
        <taxon>Neopterygii</taxon>
        <taxon>Teleostei</taxon>
        <taxon>Anguilliformes</taxon>
        <taxon>Anguillidae</taxon>
        <taxon>Anguilla</taxon>
    </lineage>
</organism>